<dbReference type="FunFam" id="3.10.10.10:FF:000007">
    <property type="entry name" value="Retrovirus-related Pol polyprotein from transposon 17.6-like Protein"/>
    <property type="match status" value="1"/>
</dbReference>
<evidence type="ECO:0000256" key="1">
    <source>
        <dbReference type="ARBA" id="ARBA00022670"/>
    </source>
</evidence>
<evidence type="ECO:0000256" key="4">
    <source>
        <dbReference type="ARBA" id="ARBA00022722"/>
    </source>
</evidence>
<dbReference type="InterPro" id="IPR000477">
    <property type="entry name" value="RT_dom"/>
</dbReference>
<evidence type="ECO:0000256" key="7">
    <source>
        <dbReference type="ARBA" id="ARBA00022918"/>
    </source>
</evidence>
<dbReference type="AlphaFoldDB" id="A0AAU9LSM8"/>
<evidence type="ECO:0000313" key="10">
    <source>
        <dbReference type="Proteomes" id="UP001157418"/>
    </source>
</evidence>
<dbReference type="FunFam" id="3.30.70.270:FF:000020">
    <property type="entry name" value="Transposon Tf2-6 polyprotein-like Protein"/>
    <property type="match status" value="1"/>
</dbReference>
<dbReference type="InterPro" id="IPR043502">
    <property type="entry name" value="DNA/RNA_pol_sf"/>
</dbReference>
<dbReference type="PANTHER" id="PTHR24559:SF453">
    <property type="entry name" value="NUCLEOTIDYLTRANSFERASE, RIBONUCLEASE H"/>
    <property type="match status" value="1"/>
</dbReference>
<dbReference type="SUPFAM" id="SSF56672">
    <property type="entry name" value="DNA/RNA polymerases"/>
    <property type="match status" value="1"/>
</dbReference>
<sequence>MIDCEGQQVVVRTPSGGELIIYGEGTRAGSGFSSAARARQYIQHGCAGYLAYVVDTRVRDQISVSDVSVVREFADVFPEELPWIPPERQVEFRIDLVPGAAPVAKAPYRLAPPEMQELSSQLQELLGKQFIRPSSSPWGAPILFVRKKDGSHRMCIDYRELNNLTVKNRYPLPRIDDLFDQLQGASWFSKIDLRSGYHQVRVREEDVEKTAFRTRYGHYEFVVMPFGLTNAPAVFMDLMNRVCRPMLDRSLIVFIDDILVYSKTREQHEEHLRELLGVLRRERLYAKFSKYEFWLREVQFLGHLVNQEGILVDPAKIKAVMQWEILKSPSDIRSFLGLAGYYRRFIRDFSKISVPLTRLTRKGVDFWWGPEQQRAFETLHQRLCEAPVLTLPEGVEDFVVFCDTSKT</sequence>
<dbReference type="PROSITE" id="PS50878">
    <property type="entry name" value="RT_POL"/>
    <property type="match status" value="1"/>
</dbReference>
<dbReference type="GO" id="GO:0008233">
    <property type="term" value="F:peptidase activity"/>
    <property type="evidence" value="ECO:0007669"/>
    <property type="project" value="UniProtKB-KW"/>
</dbReference>
<proteinExistence type="predicted"/>
<protein>
    <recommendedName>
        <fullName evidence="8">Reverse transcriptase domain-containing protein</fullName>
    </recommendedName>
</protein>
<dbReference type="Gene3D" id="3.30.70.270">
    <property type="match status" value="2"/>
</dbReference>
<evidence type="ECO:0000256" key="6">
    <source>
        <dbReference type="ARBA" id="ARBA00022801"/>
    </source>
</evidence>
<keyword evidence="2" id="KW-0808">Transferase</keyword>
<dbReference type="EMBL" id="CAKMRJ010000002">
    <property type="protein sequence ID" value="CAH1416489.1"/>
    <property type="molecule type" value="Genomic_DNA"/>
</dbReference>
<organism evidence="9 10">
    <name type="scientific">Lactuca virosa</name>
    <dbReference type="NCBI Taxonomy" id="75947"/>
    <lineage>
        <taxon>Eukaryota</taxon>
        <taxon>Viridiplantae</taxon>
        <taxon>Streptophyta</taxon>
        <taxon>Embryophyta</taxon>
        <taxon>Tracheophyta</taxon>
        <taxon>Spermatophyta</taxon>
        <taxon>Magnoliopsida</taxon>
        <taxon>eudicotyledons</taxon>
        <taxon>Gunneridae</taxon>
        <taxon>Pentapetalae</taxon>
        <taxon>asterids</taxon>
        <taxon>campanulids</taxon>
        <taxon>Asterales</taxon>
        <taxon>Asteraceae</taxon>
        <taxon>Cichorioideae</taxon>
        <taxon>Cichorieae</taxon>
        <taxon>Lactucinae</taxon>
        <taxon>Lactuca</taxon>
    </lineage>
</organism>
<dbReference type="PANTHER" id="PTHR24559">
    <property type="entry name" value="TRANSPOSON TY3-I GAG-POL POLYPROTEIN"/>
    <property type="match status" value="1"/>
</dbReference>
<dbReference type="GO" id="GO:0006508">
    <property type="term" value="P:proteolysis"/>
    <property type="evidence" value="ECO:0007669"/>
    <property type="project" value="UniProtKB-KW"/>
</dbReference>
<dbReference type="CDD" id="cd01647">
    <property type="entry name" value="RT_LTR"/>
    <property type="match status" value="1"/>
</dbReference>
<keyword evidence="7" id="KW-0695">RNA-directed DNA polymerase</keyword>
<feature type="domain" description="Reverse transcriptase" evidence="8">
    <location>
        <begin position="126"/>
        <end position="305"/>
    </location>
</feature>
<dbReference type="Proteomes" id="UP001157418">
    <property type="component" value="Unassembled WGS sequence"/>
</dbReference>
<dbReference type="Gene3D" id="3.10.10.10">
    <property type="entry name" value="HIV Type 1 Reverse Transcriptase, subunit A, domain 1"/>
    <property type="match status" value="1"/>
</dbReference>
<evidence type="ECO:0000256" key="5">
    <source>
        <dbReference type="ARBA" id="ARBA00022759"/>
    </source>
</evidence>
<accession>A0AAU9LSM8</accession>
<evidence type="ECO:0000259" key="8">
    <source>
        <dbReference type="PROSITE" id="PS50878"/>
    </source>
</evidence>
<comment type="caution">
    <text evidence="9">The sequence shown here is derived from an EMBL/GenBank/DDBJ whole genome shotgun (WGS) entry which is preliminary data.</text>
</comment>
<evidence type="ECO:0000256" key="2">
    <source>
        <dbReference type="ARBA" id="ARBA00022679"/>
    </source>
</evidence>
<dbReference type="InterPro" id="IPR053134">
    <property type="entry name" value="RNA-dir_DNA_polymerase"/>
</dbReference>
<keyword evidence="5" id="KW-0255">Endonuclease</keyword>
<keyword evidence="10" id="KW-1185">Reference proteome</keyword>
<dbReference type="Pfam" id="PF00078">
    <property type="entry name" value="RVT_1"/>
    <property type="match status" value="1"/>
</dbReference>
<dbReference type="GO" id="GO:0003964">
    <property type="term" value="F:RNA-directed DNA polymerase activity"/>
    <property type="evidence" value="ECO:0007669"/>
    <property type="project" value="UniProtKB-KW"/>
</dbReference>
<name>A0AAU9LSM8_9ASTR</name>
<gene>
    <name evidence="9" type="ORF">LVIROSA_LOCUS4251</name>
</gene>
<keyword evidence="3" id="KW-0548">Nucleotidyltransferase</keyword>
<keyword evidence="4" id="KW-0540">Nuclease</keyword>
<keyword evidence="6" id="KW-0378">Hydrolase</keyword>
<reference evidence="9 10" key="1">
    <citation type="submission" date="2022-01" db="EMBL/GenBank/DDBJ databases">
        <authorList>
            <person name="Xiong W."/>
            <person name="Schranz E."/>
        </authorList>
    </citation>
    <scope>NUCLEOTIDE SEQUENCE [LARGE SCALE GENOMIC DNA]</scope>
</reference>
<keyword evidence="1" id="KW-0645">Protease</keyword>
<evidence type="ECO:0000256" key="3">
    <source>
        <dbReference type="ARBA" id="ARBA00022695"/>
    </source>
</evidence>
<dbReference type="GO" id="GO:0004519">
    <property type="term" value="F:endonuclease activity"/>
    <property type="evidence" value="ECO:0007669"/>
    <property type="project" value="UniProtKB-KW"/>
</dbReference>
<evidence type="ECO:0000313" key="9">
    <source>
        <dbReference type="EMBL" id="CAH1416489.1"/>
    </source>
</evidence>
<dbReference type="InterPro" id="IPR043128">
    <property type="entry name" value="Rev_trsase/Diguanyl_cyclase"/>
</dbReference>